<sequence length="168" mass="19268">MLFLIQKVPVFYSYTIDKKGDYFSKNFADDPWMVYEELTMKLLEAALSPKEILILIADYITTPNSVKYEVNIKKGMNKKNGRLAIAGVCRFDSKANDLLQLVDLFIGAITYDVKLSTGIVSGDKYKIEFVNYLKKNLGVGSFINNGFRNRNFNIFIDKDIKKRLNKPL</sequence>
<evidence type="ECO:0000313" key="2">
    <source>
        <dbReference type="Proteomes" id="UP000231408"/>
    </source>
</evidence>
<comment type="caution">
    <text evidence="1">The sequence shown here is derived from an EMBL/GenBank/DDBJ whole genome shotgun (WGS) entry which is preliminary data.</text>
</comment>
<evidence type="ECO:0000313" key="1">
    <source>
        <dbReference type="EMBL" id="PIP34917.1"/>
    </source>
</evidence>
<gene>
    <name evidence="1" type="ORF">COX21_00285</name>
</gene>
<reference evidence="1 2" key="1">
    <citation type="submission" date="2017-09" db="EMBL/GenBank/DDBJ databases">
        <title>Depth-based differentiation of microbial function through sediment-hosted aquifers and enrichment of novel symbionts in the deep terrestrial subsurface.</title>
        <authorList>
            <person name="Probst A.J."/>
            <person name="Ladd B."/>
            <person name="Jarett J.K."/>
            <person name="Geller-Mcgrath D.E."/>
            <person name="Sieber C.M."/>
            <person name="Emerson J.B."/>
            <person name="Anantharaman K."/>
            <person name="Thomas B.C."/>
            <person name="Malmstrom R."/>
            <person name="Stieglmeier M."/>
            <person name="Klingl A."/>
            <person name="Woyke T."/>
            <person name="Ryan C.M."/>
            <person name="Banfield J.F."/>
        </authorList>
    </citation>
    <scope>NUCLEOTIDE SEQUENCE [LARGE SCALE GENOMIC DNA]</scope>
    <source>
        <strain evidence="1">CG23_combo_of_CG06-09_8_20_14_all_41_10</strain>
    </source>
</reference>
<organism evidence="1 2">
    <name type="scientific">Candidatus Falkowbacteria bacterium CG23_combo_of_CG06-09_8_20_14_all_41_10</name>
    <dbReference type="NCBI Taxonomy" id="1974571"/>
    <lineage>
        <taxon>Bacteria</taxon>
        <taxon>Candidatus Falkowiibacteriota</taxon>
    </lineage>
</organism>
<dbReference type="AlphaFoldDB" id="A0A2G9ZP05"/>
<proteinExistence type="predicted"/>
<protein>
    <submittedName>
        <fullName evidence="1">Uncharacterized protein</fullName>
    </submittedName>
</protein>
<name>A0A2G9ZP05_9BACT</name>
<dbReference type="Proteomes" id="UP000231408">
    <property type="component" value="Unassembled WGS sequence"/>
</dbReference>
<dbReference type="EMBL" id="PCSE01000009">
    <property type="protein sequence ID" value="PIP34917.1"/>
    <property type="molecule type" value="Genomic_DNA"/>
</dbReference>
<accession>A0A2G9ZP05</accession>